<feature type="transmembrane region" description="Helical" evidence="1">
    <location>
        <begin position="86"/>
        <end position="104"/>
    </location>
</feature>
<feature type="transmembrane region" description="Helical" evidence="1">
    <location>
        <begin position="164"/>
        <end position="183"/>
    </location>
</feature>
<protein>
    <recommendedName>
        <fullName evidence="4">PQ loop repeat protein</fullName>
    </recommendedName>
</protein>
<organism evidence="2 3">
    <name type="scientific">Candidatus Shapirobacteria bacterium GW2011_GWE1_38_10</name>
    <dbReference type="NCBI Taxonomy" id="1618488"/>
    <lineage>
        <taxon>Bacteria</taxon>
        <taxon>Candidatus Shapironibacteriota</taxon>
    </lineage>
</organism>
<keyword evidence="1" id="KW-1133">Transmembrane helix</keyword>
<feature type="transmembrane region" description="Helical" evidence="1">
    <location>
        <begin position="57"/>
        <end position="74"/>
    </location>
</feature>
<evidence type="ECO:0000256" key="1">
    <source>
        <dbReference type="SAM" id="Phobius"/>
    </source>
</evidence>
<reference evidence="2 3" key="1">
    <citation type="journal article" date="2015" name="Nature">
        <title>rRNA introns, odd ribosomes, and small enigmatic genomes across a large radiation of phyla.</title>
        <authorList>
            <person name="Brown C.T."/>
            <person name="Hug L.A."/>
            <person name="Thomas B.C."/>
            <person name="Sharon I."/>
            <person name="Castelle C.J."/>
            <person name="Singh A."/>
            <person name="Wilkins M.J."/>
            <person name="Williams K.H."/>
            <person name="Banfield J.F."/>
        </authorList>
    </citation>
    <scope>NUCLEOTIDE SEQUENCE [LARGE SCALE GENOMIC DNA]</scope>
</reference>
<keyword evidence="1" id="KW-0812">Transmembrane</keyword>
<feature type="transmembrane region" description="Helical" evidence="1">
    <location>
        <begin position="140"/>
        <end position="158"/>
    </location>
</feature>
<evidence type="ECO:0000313" key="2">
    <source>
        <dbReference type="EMBL" id="KKQ49964.1"/>
    </source>
</evidence>
<gene>
    <name evidence="2" type="ORF">US68_C0010G0098</name>
</gene>
<accession>A0A0G0KLA7</accession>
<dbReference type="Proteomes" id="UP000034231">
    <property type="component" value="Unassembled WGS sequence"/>
</dbReference>
<proteinExistence type="predicted"/>
<sequence>MKQILGIITVIMALVGYVPYLRDTFKGKTKPHVISWFLWTLVSFLAFGLQWSKGAGAGSYANFTMGLICLVLFIKSFQNGTKNIKVTDIISFVLAIIAIILWLIVHQPVWSIILVVIIDILSFIPTFIKSWEKPWQETLFTWLLSIARQGLIMLSLQSVNIVTILFPLYAFIANISFCTLLITRRRVIKADK</sequence>
<evidence type="ECO:0000313" key="3">
    <source>
        <dbReference type="Proteomes" id="UP000034231"/>
    </source>
</evidence>
<feature type="transmembrane region" description="Helical" evidence="1">
    <location>
        <begin position="6"/>
        <end position="21"/>
    </location>
</feature>
<comment type="caution">
    <text evidence="2">The sequence shown here is derived from an EMBL/GenBank/DDBJ whole genome shotgun (WGS) entry which is preliminary data.</text>
</comment>
<dbReference type="EMBL" id="LBTX01000010">
    <property type="protein sequence ID" value="KKQ49964.1"/>
    <property type="molecule type" value="Genomic_DNA"/>
</dbReference>
<evidence type="ECO:0008006" key="4">
    <source>
        <dbReference type="Google" id="ProtNLM"/>
    </source>
</evidence>
<keyword evidence="1" id="KW-0472">Membrane</keyword>
<feature type="transmembrane region" description="Helical" evidence="1">
    <location>
        <begin position="33"/>
        <end position="51"/>
    </location>
</feature>
<feature type="transmembrane region" description="Helical" evidence="1">
    <location>
        <begin position="110"/>
        <end position="128"/>
    </location>
</feature>
<name>A0A0G0KLA7_9BACT</name>
<dbReference type="AlphaFoldDB" id="A0A0G0KLA7"/>